<dbReference type="GO" id="GO:0033320">
    <property type="term" value="P:UDP-D-xylose biosynthetic process"/>
    <property type="evidence" value="ECO:0007669"/>
    <property type="project" value="UniProtKB-UniPathway"/>
</dbReference>
<proteinExistence type="predicted"/>
<evidence type="ECO:0000256" key="6">
    <source>
        <dbReference type="ARBA" id="ARBA00022989"/>
    </source>
</evidence>
<keyword evidence="8" id="KW-0333">Golgi apparatus</keyword>
<dbReference type="UniPathway" id="UPA00796">
    <property type="reaction ID" value="UER00771"/>
</dbReference>
<dbReference type="GO" id="GO:0042732">
    <property type="term" value="P:D-xylose metabolic process"/>
    <property type="evidence" value="ECO:0007669"/>
    <property type="project" value="InterPro"/>
</dbReference>
<dbReference type="InterPro" id="IPR044516">
    <property type="entry name" value="UXS-like"/>
</dbReference>
<dbReference type="GO" id="GO:0005737">
    <property type="term" value="C:cytoplasm"/>
    <property type="evidence" value="ECO:0007669"/>
    <property type="project" value="TreeGrafter"/>
</dbReference>
<dbReference type="PANTHER" id="PTHR43078:SF6">
    <property type="entry name" value="UDP-GLUCURONIC ACID DECARBOXYLASE 1"/>
    <property type="match status" value="1"/>
</dbReference>
<evidence type="ECO:0000256" key="8">
    <source>
        <dbReference type="ARBA" id="ARBA00023034"/>
    </source>
</evidence>
<comment type="cofactor">
    <cofactor evidence="1">
        <name>NAD(+)</name>
        <dbReference type="ChEBI" id="CHEBI:57540"/>
    </cofactor>
</comment>
<dbReference type="EMBL" id="RJVJ01000001">
    <property type="protein sequence ID" value="ROR44727.1"/>
    <property type="molecule type" value="Genomic_DNA"/>
</dbReference>
<sequence>MPRRTAVVTGGAGFIGSHLCDALIRDGLAVVCVDNFLTGSRDNIAHLLGTEHFELVEQDVNDKLAVTGEVDVVFHLASPASPADYLRHPLPTLSVGSIGTLNVLELAKERGARFVLASTSEVYGDPHQHPQTEAYWGNVNPIGPRSVYDEAKRFSEASTAAYRREFGTNTAIVRIFNTFGPRMRTDDGRAVPAFITRALAGQPLRVAGDGGQSRSLCFVEDTVAGLLAVAASDHPGPVNLGTEDERTVLALAHLVLDLTGSAAEVEFTALPEDDPVRRRPDTTLAREQFEWSPRTAIEDGLAATIAWFTEQLAAGATR</sequence>
<evidence type="ECO:0000313" key="15">
    <source>
        <dbReference type="Proteomes" id="UP000267408"/>
    </source>
</evidence>
<dbReference type="RefSeq" id="WP_123556202.1">
    <property type="nucleotide sequence ID" value="NZ_RJVJ01000001.1"/>
</dbReference>
<evidence type="ECO:0000259" key="13">
    <source>
        <dbReference type="Pfam" id="PF01370"/>
    </source>
</evidence>
<keyword evidence="6" id="KW-1133">Transmembrane helix</keyword>
<dbReference type="GO" id="GO:0048040">
    <property type="term" value="F:UDP-glucuronate decarboxylase activity"/>
    <property type="evidence" value="ECO:0007669"/>
    <property type="project" value="TreeGrafter"/>
</dbReference>
<dbReference type="FunFam" id="3.40.50.720:FF:000065">
    <property type="entry name" value="UDP-glucuronic acid decarboxylase 1"/>
    <property type="match status" value="1"/>
</dbReference>
<evidence type="ECO:0000256" key="11">
    <source>
        <dbReference type="ARBA" id="ARBA00023239"/>
    </source>
</evidence>
<dbReference type="SUPFAM" id="SSF51735">
    <property type="entry name" value="NAD(P)-binding Rossmann-fold domains"/>
    <property type="match status" value="1"/>
</dbReference>
<evidence type="ECO:0000256" key="2">
    <source>
        <dbReference type="ARBA" id="ARBA00004323"/>
    </source>
</evidence>
<dbReference type="Gene3D" id="3.40.50.720">
    <property type="entry name" value="NAD(P)-binding Rossmann-like Domain"/>
    <property type="match status" value="1"/>
</dbReference>
<evidence type="ECO:0000256" key="10">
    <source>
        <dbReference type="ARBA" id="ARBA00023180"/>
    </source>
</evidence>
<comment type="subcellular location">
    <subcellularLocation>
        <location evidence="2">Golgi apparatus membrane</location>
        <topology evidence="2">Single-pass type II membrane protein</topology>
    </subcellularLocation>
    <subcellularLocation>
        <location evidence="12">Golgi apparatus</location>
        <location evidence="12">Golgi stack membrane</location>
    </subcellularLocation>
</comment>
<dbReference type="AlphaFoldDB" id="A0A8G1UIR7"/>
<evidence type="ECO:0000256" key="5">
    <source>
        <dbReference type="ARBA" id="ARBA00022968"/>
    </source>
</evidence>
<accession>A0A8G1UIR7</accession>
<reference evidence="14 15" key="1">
    <citation type="submission" date="2018-11" db="EMBL/GenBank/DDBJ databases">
        <title>Sequencing the genomes of 1000 actinobacteria strains.</title>
        <authorList>
            <person name="Klenk H.-P."/>
        </authorList>
    </citation>
    <scope>NUCLEOTIDE SEQUENCE [LARGE SCALE GENOMIC DNA]</scope>
    <source>
        <strain evidence="14 15">DSM 44780</strain>
    </source>
</reference>
<evidence type="ECO:0000256" key="4">
    <source>
        <dbReference type="ARBA" id="ARBA00022793"/>
    </source>
</evidence>
<evidence type="ECO:0000256" key="9">
    <source>
        <dbReference type="ARBA" id="ARBA00023136"/>
    </source>
</evidence>
<dbReference type="GO" id="GO:0070403">
    <property type="term" value="F:NAD+ binding"/>
    <property type="evidence" value="ECO:0007669"/>
    <property type="project" value="InterPro"/>
</dbReference>
<organism evidence="14 15">
    <name type="scientific">Kitasatospora cineracea</name>
    <dbReference type="NCBI Taxonomy" id="88074"/>
    <lineage>
        <taxon>Bacteria</taxon>
        <taxon>Bacillati</taxon>
        <taxon>Actinomycetota</taxon>
        <taxon>Actinomycetes</taxon>
        <taxon>Kitasatosporales</taxon>
        <taxon>Streptomycetaceae</taxon>
        <taxon>Kitasatospora</taxon>
    </lineage>
</organism>
<comment type="caution">
    <text evidence="14">The sequence shown here is derived from an EMBL/GenBank/DDBJ whole genome shotgun (WGS) entry which is preliminary data.</text>
</comment>
<keyword evidence="5" id="KW-0735">Signal-anchor</keyword>
<keyword evidence="7" id="KW-0520">NAD</keyword>
<dbReference type="OrthoDB" id="9801785at2"/>
<evidence type="ECO:0000256" key="1">
    <source>
        <dbReference type="ARBA" id="ARBA00001911"/>
    </source>
</evidence>
<protein>
    <submittedName>
        <fullName evidence="14">dTDP-glucose 4,6-dehydratase</fullName>
    </submittedName>
</protein>
<evidence type="ECO:0000256" key="7">
    <source>
        <dbReference type="ARBA" id="ARBA00023027"/>
    </source>
</evidence>
<dbReference type="Proteomes" id="UP000267408">
    <property type="component" value="Unassembled WGS sequence"/>
</dbReference>
<keyword evidence="9" id="KW-0472">Membrane</keyword>
<name>A0A8G1UIR7_9ACTN</name>
<feature type="domain" description="NAD-dependent epimerase/dehydratase" evidence="13">
    <location>
        <begin position="7"/>
        <end position="241"/>
    </location>
</feature>
<evidence type="ECO:0000256" key="3">
    <source>
        <dbReference type="ARBA" id="ARBA00022692"/>
    </source>
</evidence>
<gene>
    <name evidence="14" type="ORF">EDD39_2934</name>
</gene>
<dbReference type="InterPro" id="IPR036291">
    <property type="entry name" value="NAD(P)-bd_dom_sf"/>
</dbReference>
<keyword evidence="4" id="KW-0210">Decarboxylase</keyword>
<keyword evidence="10" id="KW-0325">Glycoprotein</keyword>
<dbReference type="InterPro" id="IPR001509">
    <property type="entry name" value="Epimerase_deHydtase"/>
</dbReference>
<keyword evidence="11" id="KW-0456">Lyase</keyword>
<dbReference type="PANTHER" id="PTHR43078">
    <property type="entry name" value="UDP-GLUCURONIC ACID DECARBOXYLASE-RELATED"/>
    <property type="match status" value="1"/>
</dbReference>
<keyword evidence="3" id="KW-0812">Transmembrane</keyword>
<evidence type="ECO:0000256" key="12">
    <source>
        <dbReference type="ARBA" id="ARBA00037859"/>
    </source>
</evidence>
<dbReference type="Pfam" id="PF01370">
    <property type="entry name" value="Epimerase"/>
    <property type="match status" value="1"/>
</dbReference>
<evidence type="ECO:0000313" key="14">
    <source>
        <dbReference type="EMBL" id="ROR44727.1"/>
    </source>
</evidence>